<reference evidence="9 11" key="1">
    <citation type="journal article" date="2011" name="Nature">
        <title>The Medicago genome provides insight into the evolution of rhizobial symbioses.</title>
        <authorList>
            <person name="Young N.D."/>
            <person name="Debelle F."/>
            <person name="Oldroyd G.E."/>
            <person name="Geurts R."/>
            <person name="Cannon S.B."/>
            <person name="Udvardi M.K."/>
            <person name="Benedito V.A."/>
            <person name="Mayer K.F."/>
            <person name="Gouzy J."/>
            <person name="Schoof H."/>
            <person name="Van de Peer Y."/>
            <person name="Proost S."/>
            <person name="Cook D.R."/>
            <person name="Meyers B.C."/>
            <person name="Spannagl M."/>
            <person name="Cheung F."/>
            <person name="De Mita S."/>
            <person name="Krishnakumar V."/>
            <person name="Gundlach H."/>
            <person name="Zhou S."/>
            <person name="Mudge J."/>
            <person name="Bharti A.K."/>
            <person name="Murray J.D."/>
            <person name="Naoumkina M.A."/>
            <person name="Rosen B."/>
            <person name="Silverstein K.A."/>
            <person name="Tang H."/>
            <person name="Rombauts S."/>
            <person name="Zhao P.X."/>
            <person name="Zhou P."/>
            <person name="Barbe V."/>
            <person name="Bardou P."/>
            <person name="Bechner M."/>
            <person name="Bellec A."/>
            <person name="Berger A."/>
            <person name="Berges H."/>
            <person name="Bidwell S."/>
            <person name="Bisseling T."/>
            <person name="Choisne N."/>
            <person name="Couloux A."/>
            <person name="Denny R."/>
            <person name="Deshpande S."/>
            <person name="Dai X."/>
            <person name="Doyle J.J."/>
            <person name="Dudez A.M."/>
            <person name="Farmer A.D."/>
            <person name="Fouteau S."/>
            <person name="Franken C."/>
            <person name="Gibelin C."/>
            <person name="Gish J."/>
            <person name="Goldstein S."/>
            <person name="Gonzalez A.J."/>
            <person name="Green P.J."/>
            <person name="Hallab A."/>
            <person name="Hartog M."/>
            <person name="Hua A."/>
            <person name="Humphray S.J."/>
            <person name="Jeong D.H."/>
            <person name="Jing Y."/>
            <person name="Jocker A."/>
            <person name="Kenton S.M."/>
            <person name="Kim D.J."/>
            <person name="Klee K."/>
            <person name="Lai H."/>
            <person name="Lang C."/>
            <person name="Lin S."/>
            <person name="Macmil S.L."/>
            <person name="Magdelenat G."/>
            <person name="Matthews L."/>
            <person name="McCorrison J."/>
            <person name="Monaghan E.L."/>
            <person name="Mun J.H."/>
            <person name="Najar F.Z."/>
            <person name="Nicholson C."/>
            <person name="Noirot C."/>
            <person name="O'Bleness M."/>
            <person name="Paule C.R."/>
            <person name="Poulain J."/>
            <person name="Prion F."/>
            <person name="Qin B."/>
            <person name="Qu C."/>
            <person name="Retzel E.F."/>
            <person name="Riddle C."/>
            <person name="Sallet E."/>
            <person name="Samain S."/>
            <person name="Samson N."/>
            <person name="Sanders I."/>
            <person name="Saurat O."/>
            <person name="Scarpelli C."/>
            <person name="Schiex T."/>
            <person name="Segurens B."/>
            <person name="Severin A.J."/>
            <person name="Sherrier D.J."/>
            <person name="Shi R."/>
            <person name="Sims S."/>
            <person name="Singer S.R."/>
            <person name="Sinharoy S."/>
            <person name="Sterck L."/>
            <person name="Viollet A."/>
            <person name="Wang B.B."/>
            <person name="Wang K."/>
            <person name="Wang M."/>
            <person name="Wang X."/>
            <person name="Warfsmann J."/>
            <person name="Weissenbach J."/>
            <person name="White D.D."/>
            <person name="White J.D."/>
            <person name="Wiley G.B."/>
            <person name="Wincker P."/>
            <person name="Xing Y."/>
            <person name="Yang L."/>
            <person name="Yao Z."/>
            <person name="Ying F."/>
            <person name="Zhai J."/>
            <person name="Zhou L."/>
            <person name="Zuber A."/>
            <person name="Denarie J."/>
            <person name="Dixon R.A."/>
            <person name="May G.D."/>
            <person name="Schwartz D.C."/>
            <person name="Rogers J."/>
            <person name="Quetier F."/>
            <person name="Town C.D."/>
            <person name="Roe B.A."/>
        </authorList>
    </citation>
    <scope>NUCLEOTIDE SEQUENCE [LARGE SCALE GENOMIC DNA]</scope>
    <source>
        <strain evidence="9">A17</strain>
        <strain evidence="10 11">cv. Jemalong A17</strain>
    </source>
</reference>
<keyword evidence="5 8" id="KW-0732">Signal</keyword>
<gene>
    <name evidence="9" type="ordered locus">MTR_3g464490</name>
</gene>
<feature type="signal peptide" evidence="8">
    <location>
        <begin position="1"/>
        <end position="25"/>
    </location>
</feature>
<dbReference type="PANTHER" id="PTHR34270:SF14">
    <property type="entry name" value="RALF"/>
    <property type="match status" value="1"/>
</dbReference>
<feature type="chain" id="PRO_5014500103" evidence="8">
    <location>
        <begin position="26"/>
        <end position="77"/>
    </location>
</feature>
<dbReference type="GO" id="GO:0040008">
    <property type="term" value="P:regulation of growth"/>
    <property type="evidence" value="ECO:0007669"/>
    <property type="project" value="UniProtKB-ARBA"/>
</dbReference>
<evidence type="ECO:0000313" key="10">
    <source>
        <dbReference type="EnsemblPlants" id="KEH34307"/>
    </source>
</evidence>
<evidence type="ECO:0000256" key="8">
    <source>
        <dbReference type="SAM" id="SignalP"/>
    </source>
</evidence>
<dbReference type="Pfam" id="PF05498">
    <property type="entry name" value="RALF"/>
    <property type="match status" value="1"/>
</dbReference>
<evidence type="ECO:0000256" key="4">
    <source>
        <dbReference type="ARBA" id="ARBA00022702"/>
    </source>
</evidence>
<keyword evidence="4" id="KW-0372">Hormone</keyword>
<evidence type="ECO:0000313" key="11">
    <source>
        <dbReference type="Proteomes" id="UP000002051"/>
    </source>
</evidence>
<evidence type="ECO:0000256" key="2">
    <source>
        <dbReference type="ARBA" id="ARBA00009178"/>
    </source>
</evidence>
<protein>
    <submittedName>
        <fullName evidence="9">RALF</fullName>
    </submittedName>
</protein>
<sequence>MSKAILSVFLSTLLIFSTFTQDVKASINGYPVVFGRKQLNAARIPANPYTRGCEKINRCRGGDNPPSRDFLVTKILG</sequence>
<keyword evidence="6" id="KW-1015">Disulfide bond</keyword>
<comment type="function">
    <text evidence="7">Cell signaling peptide that may regulate plant stress, growth, and development. Mediates a rapid alkalinization of extracellular space by mediating a transient increase in the cytoplasmic Ca(2+) concentration leading to a calcium-dependent signaling events through a cell surface receptor and a concomitant activation of some intracellular mitogen-activated protein kinases.</text>
</comment>
<accession>A0A072UXL2</accession>
<proteinExistence type="inferred from homology"/>
<reference evidence="10" key="3">
    <citation type="submission" date="2015-04" db="UniProtKB">
        <authorList>
            <consortium name="EnsemblPlants"/>
        </authorList>
    </citation>
    <scope>IDENTIFICATION</scope>
    <source>
        <strain evidence="10">cv. Jemalong A17</strain>
    </source>
</reference>
<evidence type="ECO:0000313" key="9">
    <source>
        <dbReference type="EMBL" id="KEH34307.1"/>
    </source>
</evidence>
<evidence type="ECO:0000256" key="7">
    <source>
        <dbReference type="ARBA" id="ARBA00037228"/>
    </source>
</evidence>
<evidence type="ECO:0000256" key="5">
    <source>
        <dbReference type="ARBA" id="ARBA00022729"/>
    </source>
</evidence>
<reference evidence="9 11" key="2">
    <citation type="journal article" date="2014" name="BMC Genomics">
        <title>An improved genome release (version Mt4.0) for the model legume Medicago truncatula.</title>
        <authorList>
            <person name="Tang H."/>
            <person name="Krishnakumar V."/>
            <person name="Bidwell S."/>
            <person name="Rosen B."/>
            <person name="Chan A."/>
            <person name="Zhou S."/>
            <person name="Gentzbittel L."/>
            <person name="Childs K.L."/>
            <person name="Yandell M."/>
            <person name="Gundlach H."/>
            <person name="Mayer K.F."/>
            <person name="Schwartz D.C."/>
            <person name="Town C.D."/>
        </authorList>
    </citation>
    <scope>GENOME REANNOTATION</scope>
    <source>
        <strain evidence="9">A17</strain>
        <strain evidence="10 11">cv. Jemalong A17</strain>
    </source>
</reference>
<dbReference type="InterPro" id="IPR008801">
    <property type="entry name" value="RALF"/>
</dbReference>
<evidence type="ECO:0000256" key="6">
    <source>
        <dbReference type="ARBA" id="ARBA00023157"/>
    </source>
</evidence>
<dbReference type="EnsemblPlants" id="KEH34307">
    <property type="protein sequence ID" value="KEH34307"/>
    <property type="gene ID" value="MTR_3g464490"/>
</dbReference>
<dbReference type="Proteomes" id="UP000002051">
    <property type="component" value="Chromosome 3"/>
</dbReference>
<comment type="subcellular location">
    <subcellularLocation>
        <location evidence="1">Secreted</location>
    </subcellularLocation>
</comment>
<comment type="similarity">
    <text evidence="2">Belongs to the plant rapid alkalinization factor (RALF) family.</text>
</comment>
<name>A0A072UXL2_MEDTR</name>
<dbReference type="AlphaFoldDB" id="A0A072UXL2"/>
<dbReference type="GO" id="GO:0005576">
    <property type="term" value="C:extracellular region"/>
    <property type="evidence" value="ECO:0007669"/>
    <property type="project" value="UniProtKB-SubCell"/>
</dbReference>
<dbReference type="GO" id="GO:0005179">
    <property type="term" value="F:hormone activity"/>
    <property type="evidence" value="ECO:0007669"/>
    <property type="project" value="UniProtKB-KW"/>
</dbReference>
<dbReference type="EMBL" id="CM001219">
    <property type="protein sequence ID" value="KEH34307.1"/>
    <property type="molecule type" value="Genomic_DNA"/>
</dbReference>
<organism evidence="9 11">
    <name type="scientific">Medicago truncatula</name>
    <name type="common">Barrel medic</name>
    <name type="synonym">Medicago tribuloides</name>
    <dbReference type="NCBI Taxonomy" id="3880"/>
    <lineage>
        <taxon>Eukaryota</taxon>
        <taxon>Viridiplantae</taxon>
        <taxon>Streptophyta</taxon>
        <taxon>Embryophyta</taxon>
        <taxon>Tracheophyta</taxon>
        <taxon>Spermatophyta</taxon>
        <taxon>Magnoliopsida</taxon>
        <taxon>eudicotyledons</taxon>
        <taxon>Gunneridae</taxon>
        <taxon>Pentapetalae</taxon>
        <taxon>rosids</taxon>
        <taxon>fabids</taxon>
        <taxon>Fabales</taxon>
        <taxon>Fabaceae</taxon>
        <taxon>Papilionoideae</taxon>
        <taxon>50 kb inversion clade</taxon>
        <taxon>NPAAA clade</taxon>
        <taxon>Hologalegina</taxon>
        <taxon>IRL clade</taxon>
        <taxon>Trifolieae</taxon>
        <taxon>Medicago</taxon>
    </lineage>
</organism>
<evidence type="ECO:0000256" key="1">
    <source>
        <dbReference type="ARBA" id="ARBA00004613"/>
    </source>
</evidence>
<keyword evidence="11" id="KW-1185">Reference proteome</keyword>
<dbReference type="HOGENOM" id="CLU_2641826_0_0_1"/>
<dbReference type="PANTHER" id="PTHR34270">
    <property type="entry name" value="PROTEIN RALF-LIKE 15-RELATED"/>
    <property type="match status" value="1"/>
</dbReference>
<evidence type="ECO:0000256" key="3">
    <source>
        <dbReference type="ARBA" id="ARBA00022525"/>
    </source>
</evidence>
<keyword evidence="3" id="KW-0964">Secreted</keyword>